<dbReference type="Proteomes" id="UP000265800">
    <property type="component" value="Unassembled WGS sequence"/>
</dbReference>
<keyword evidence="3" id="KW-1185">Reference proteome</keyword>
<proteinExistence type="predicted"/>
<dbReference type="SUPFAM" id="SSF101898">
    <property type="entry name" value="NHL repeat"/>
    <property type="match status" value="1"/>
</dbReference>
<dbReference type="PROSITE" id="PS51257">
    <property type="entry name" value="PROKAR_LIPOPROTEIN"/>
    <property type="match status" value="1"/>
</dbReference>
<comment type="caution">
    <text evidence="2">The sequence shown here is derived from an EMBL/GenBank/DDBJ whole genome shotgun (WGS) entry which is preliminary data.</text>
</comment>
<feature type="chain" id="PRO_5017178242" evidence="1">
    <location>
        <begin position="24"/>
        <end position="463"/>
    </location>
</feature>
<evidence type="ECO:0000313" key="3">
    <source>
        <dbReference type="Proteomes" id="UP000265800"/>
    </source>
</evidence>
<evidence type="ECO:0000313" key="2">
    <source>
        <dbReference type="EMBL" id="RIH85346.1"/>
    </source>
</evidence>
<name>A0A399EP23_9DEIN</name>
<keyword evidence="1" id="KW-0732">Signal</keyword>
<dbReference type="Gene3D" id="2.120.10.30">
    <property type="entry name" value="TolB, C-terminal domain"/>
    <property type="match status" value="1"/>
</dbReference>
<gene>
    <name evidence="2" type="ORF">Mlute_01592</name>
</gene>
<sequence length="463" mass="46903">MKRFCCGVALASLVLLSACSGGAPGTGGQACDPVGQGTLQVAIGGLPSGVSAQVVVRGPGGFSQTLGASQTLSVGGGTYTVDVEKTASPVGSTTVVRTAYAGTSDRSQACVRNGETVQVTVTYSQIPSSGKLWTNNRPPQSSGDPLTHAYAEASLLASGTVSEAVGAGTVQSRSLTFDADGNLWVIGGTTVDPTLLRYPASALGSSGTKTPDKRLNVSGWSCLPGALHLTFDPSGNLWLSVPCAQKLVRIGRTQLAAATGTLSTVTPEVEISGFSGSPRGLAFDAFGNLWVGHDLSSTSGQVMRFDAADLSSSTTAASAARTLSASLSSSSTNTAYELAFDAAGSLWVLCSNCGGAILYKFTSGQLSGTGNAALSPDKQISLPVGALPEAFAFDEGGGLWLAYDKPASSGRFARLSPTQLTSSSTPGSPTVPARIVEGSNLGYAKTIAFYPAPAGLPLFHRLP</sequence>
<reference evidence="2 3" key="1">
    <citation type="submission" date="2018-08" db="EMBL/GenBank/DDBJ databases">
        <title>Meiothermus luteus KCTC 52599 genome sequencing project.</title>
        <authorList>
            <person name="Da Costa M.S."/>
            <person name="Albuquerque L."/>
            <person name="Raposo P."/>
            <person name="Froufe H.J.C."/>
            <person name="Barroso C.S."/>
            <person name="Egas C."/>
        </authorList>
    </citation>
    <scope>NUCLEOTIDE SEQUENCE [LARGE SCALE GENOMIC DNA]</scope>
    <source>
        <strain evidence="2 3">KCTC 52599</strain>
    </source>
</reference>
<evidence type="ECO:0000256" key="1">
    <source>
        <dbReference type="SAM" id="SignalP"/>
    </source>
</evidence>
<organism evidence="2 3">
    <name type="scientific">Meiothermus luteus</name>
    <dbReference type="NCBI Taxonomy" id="2026184"/>
    <lineage>
        <taxon>Bacteria</taxon>
        <taxon>Thermotogati</taxon>
        <taxon>Deinococcota</taxon>
        <taxon>Deinococci</taxon>
        <taxon>Thermales</taxon>
        <taxon>Thermaceae</taxon>
        <taxon>Meiothermus</taxon>
    </lineage>
</organism>
<dbReference type="EMBL" id="QWKZ01000046">
    <property type="protein sequence ID" value="RIH85346.1"/>
    <property type="molecule type" value="Genomic_DNA"/>
</dbReference>
<accession>A0A399EP23</accession>
<protein>
    <submittedName>
        <fullName evidence="2">Two component regulator propeller</fullName>
    </submittedName>
</protein>
<dbReference type="InterPro" id="IPR011042">
    <property type="entry name" value="6-blade_b-propeller_TolB-like"/>
</dbReference>
<dbReference type="AlphaFoldDB" id="A0A399EP23"/>
<feature type="signal peptide" evidence="1">
    <location>
        <begin position="1"/>
        <end position="23"/>
    </location>
</feature>